<evidence type="ECO:0000313" key="3">
    <source>
        <dbReference type="EMBL" id="BCB26305.1"/>
    </source>
</evidence>
<organism evidence="3 4">
    <name type="scientific">Sulfurimicrobium lacus</name>
    <dbReference type="NCBI Taxonomy" id="2715678"/>
    <lineage>
        <taxon>Bacteria</taxon>
        <taxon>Pseudomonadati</taxon>
        <taxon>Pseudomonadota</taxon>
        <taxon>Betaproteobacteria</taxon>
        <taxon>Nitrosomonadales</taxon>
        <taxon>Sulfuricellaceae</taxon>
        <taxon>Sulfurimicrobium</taxon>
    </lineage>
</organism>
<sequence length="558" mass="59606">MAEESAAVVESPTEESPAQEQQLTLALSEDGRKLLASVSPGSVKTPFDLATLKQEIDAQGYGQLFLIDAALNQLVKQYASASAPFTLEIGEVRDAGVKVELAPDKMTAWISVTPPYGGTAVTTEQIRSALVEKQVTFGFLDEAIEQIVATGEATRQPVAQGRAVVNGEDGKLQCLIEMVKQRHPHFDEQGVADYRDLGGIVTVHQGERLMQKIPATLGEPGENVLGQTIPAKPGKEAAFAAQLKGALVDPQDPAFLIAEIPGQPLLVNNGMAVEPTINLATVDLTTGNIDFEGTVNISGDVHAGMSIRTTGDIHVGGTVEAAILDAGGDVVIKGGIIGHGEIHTHPDDKNRSMIARVHCGTSFSARFVENASIEVGDSIMVDELVMQSELAAVNQIVVGKPGSGQGRIMGGVAEATLLVQAATIGSPSGVKTRVIVGTNPYLHEKLRQAGKLLEAKSKELDEVVKLIKFIEDHPDRIKPEIKLKAENTFQALLDVIELARQDKDELTKQLELSVDAKVIVEKTLFGNVQIEIGGKVHWVDLQRSSGTFSLKEDEIVFE</sequence>
<dbReference type="InterPro" id="IPR046865">
    <property type="entry name" value="FapA_b_solenoid"/>
</dbReference>
<gene>
    <name evidence="3" type="ORF">SKTS_11910</name>
</gene>
<evidence type="ECO:0000256" key="1">
    <source>
        <dbReference type="SAM" id="MobiDB-lite"/>
    </source>
</evidence>
<accession>A0A6F8VC20</accession>
<dbReference type="PANTHER" id="PTHR38032:SF1">
    <property type="entry name" value="RNA-BINDING PROTEIN KHPB N-TERMINAL DOMAIN-CONTAINING PROTEIN"/>
    <property type="match status" value="1"/>
</dbReference>
<dbReference type="InterPro" id="IPR046866">
    <property type="entry name" value="FapA_N"/>
</dbReference>
<dbReference type="AlphaFoldDB" id="A0A6F8VC20"/>
<dbReference type="EMBL" id="AP022853">
    <property type="protein sequence ID" value="BCB26305.1"/>
    <property type="molecule type" value="Genomic_DNA"/>
</dbReference>
<dbReference type="RefSeq" id="WP_173061779.1">
    <property type="nucleotide sequence ID" value="NZ_AP022853.1"/>
</dbReference>
<dbReference type="Pfam" id="PF20250">
    <property type="entry name" value="FapA_N"/>
    <property type="match status" value="1"/>
</dbReference>
<keyword evidence="4" id="KW-1185">Reference proteome</keyword>
<feature type="region of interest" description="Disordered" evidence="1">
    <location>
        <begin position="1"/>
        <end position="20"/>
    </location>
</feature>
<evidence type="ECO:0000259" key="2">
    <source>
        <dbReference type="Pfam" id="PF20250"/>
    </source>
</evidence>
<dbReference type="Pfam" id="PF03961">
    <property type="entry name" value="FapA"/>
    <property type="match status" value="1"/>
</dbReference>
<evidence type="ECO:0000313" key="4">
    <source>
        <dbReference type="Proteomes" id="UP000502260"/>
    </source>
</evidence>
<dbReference type="Proteomes" id="UP000502260">
    <property type="component" value="Chromosome"/>
</dbReference>
<protein>
    <recommendedName>
        <fullName evidence="2">Flagellar Assembly Protein A N-terminal region domain-containing protein</fullName>
    </recommendedName>
</protein>
<dbReference type="InterPro" id="IPR005646">
    <property type="entry name" value="FapA"/>
</dbReference>
<dbReference type="PANTHER" id="PTHR38032">
    <property type="entry name" value="POLYMERASE-RELATED"/>
    <property type="match status" value="1"/>
</dbReference>
<reference evidence="4" key="1">
    <citation type="submission" date="2020-03" db="EMBL/GenBank/DDBJ databases">
        <title>Complete genome sequence of sulfur-oxidizing bacterium skT11.</title>
        <authorList>
            <person name="Kanda M."/>
            <person name="Kojima H."/>
            <person name="Fukui M."/>
        </authorList>
    </citation>
    <scope>NUCLEOTIDE SEQUENCE [LARGE SCALE GENOMIC DNA]</scope>
    <source>
        <strain evidence="4">skT11</strain>
    </source>
</reference>
<dbReference type="KEGG" id="slac:SKTS_11910"/>
<proteinExistence type="predicted"/>
<name>A0A6F8VC20_9PROT</name>
<feature type="domain" description="Flagellar Assembly Protein A N-terminal region" evidence="2">
    <location>
        <begin position="97"/>
        <end position="269"/>
    </location>
</feature>